<dbReference type="Proteomes" id="UP000188533">
    <property type="component" value="Unassembled WGS sequence"/>
</dbReference>
<sequence>MFKIPSLMHRILYFDHLCVPDLHIVICLLATPHCIMHLKFLTLGLAACVTNAIPVANTADNISTSNITNGSLVSGGKPTIHWSFDNVAKAKNDDSQHELENLINALLQDFGLPERIPDSAEFMSPA</sequence>
<keyword evidence="2" id="KW-1185">Reference proteome</keyword>
<evidence type="ECO:0000313" key="1">
    <source>
        <dbReference type="EMBL" id="GAW02959.1"/>
    </source>
</evidence>
<protein>
    <submittedName>
        <fullName evidence="1">Uncharacterized protein</fullName>
    </submittedName>
</protein>
<evidence type="ECO:0000313" key="2">
    <source>
        <dbReference type="Proteomes" id="UP000188533"/>
    </source>
</evidence>
<dbReference type="EMBL" id="BDGU01000119">
    <property type="protein sequence ID" value="GAW02959.1"/>
    <property type="molecule type" value="Genomic_DNA"/>
</dbReference>
<reference evidence="1 2" key="2">
    <citation type="submission" date="2017-02" db="EMBL/GenBank/DDBJ databases">
        <title>A genome survey and senescence transcriptome analysis in Lentinula edodes.</title>
        <authorList>
            <person name="Sakamoto Y."/>
            <person name="Nakade K."/>
            <person name="Sato S."/>
            <person name="Yoshida Y."/>
            <person name="Miyazaki K."/>
            <person name="Natsume S."/>
            <person name="Konno N."/>
        </authorList>
    </citation>
    <scope>NUCLEOTIDE SEQUENCE [LARGE SCALE GENOMIC DNA]</scope>
    <source>
        <strain evidence="1 2">NBRC 111202</strain>
    </source>
</reference>
<proteinExistence type="predicted"/>
<name>A0A1Q3E7E5_LENED</name>
<reference evidence="1 2" key="1">
    <citation type="submission" date="2016-08" db="EMBL/GenBank/DDBJ databases">
        <authorList>
            <consortium name="Lentinula edodes genome sequencing consortium"/>
            <person name="Sakamoto Y."/>
            <person name="Nakade K."/>
            <person name="Sato S."/>
            <person name="Yoshida Y."/>
            <person name="Miyazaki K."/>
            <person name="Natsume S."/>
            <person name="Konno N."/>
        </authorList>
    </citation>
    <scope>NUCLEOTIDE SEQUENCE [LARGE SCALE GENOMIC DNA]</scope>
    <source>
        <strain evidence="1 2">NBRC 111202</strain>
    </source>
</reference>
<organism evidence="1 2">
    <name type="scientific">Lentinula edodes</name>
    <name type="common">Shiitake mushroom</name>
    <name type="synonym">Lentinus edodes</name>
    <dbReference type="NCBI Taxonomy" id="5353"/>
    <lineage>
        <taxon>Eukaryota</taxon>
        <taxon>Fungi</taxon>
        <taxon>Dikarya</taxon>
        <taxon>Basidiomycota</taxon>
        <taxon>Agaricomycotina</taxon>
        <taxon>Agaricomycetes</taxon>
        <taxon>Agaricomycetidae</taxon>
        <taxon>Agaricales</taxon>
        <taxon>Marasmiineae</taxon>
        <taxon>Omphalotaceae</taxon>
        <taxon>Lentinula</taxon>
    </lineage>
</organism>
<accession>A0A1Q3E7E5</accession>
<comment type="caution">
    <text evidence="1">The sequence shown here is derived from an EMBL/GenBank/DDBJ whole genome shotgun (WGS) entry which is preliminary data.</text>
</comment>
<gene>
    <name evidence="1" type="ORF">LENED_004640</name>
</gene>
<dbReference type="AlphaFoldDB" id="A0A1Q3E7E5"/>